<organism evidence="2 3">
    <name type="scientific">Schumannella soli</name>
    <dbReference type="NCBI Taxonomy" id="2590779"/>
    <lineage>
        <taxon>Bacteria</taxon>
        <taxon>Bacillati</taxon>
        <taxon>Actinomycetota</taxon>
        <taxon>Actinomycetes</taxon>
        <taxon>Micrococcales</taxon>
        <taxon>Microbacteriaceae</taxon>
        <taxon>Schumannella</taxon>
    </lineage>
</organism>
<reference evidence="2 3" key="1">
    <citation type="submission" date="2019-06" db="EMBL/GenBank/DDBJ databases">
        <authorList>
            <person name="Li F."/>
        </authorList>
    </citation>
    <scope>NUCLEOTIDE SEQUENCE [LARGE SCALE GENOMIC DNA]</scope>
    <source>
        <strain evidence="2 3">10F1D-1</strain>
    </source>
</reference>
<dbReference type="EMBL" id="VHQG01000001">
    <property type="protein sequence ID" value="TPW78075.1"/>
    <property type="molecule type" value="Genomic_DNA"/>
</dbReference>
<comment type="caution">
    <text evidence="2">The sequence shown here is derived from an EMBL/GenBank/DDBJ whole genome shotgun (WGS) entry which is preliminary data.</text>
</comment>
<gene>
    <name evidence="2" type="ORF">FJ657_05460</name>
</gene>
<evidence type="ECO:0000313" key="3">
    <source>
        <dbReference type="Proteomes" id="UP000316252"/>
    </source>
</evidence>
<feature type="region of interest" description="Disordered" evidence="1">
    <location>
        <begin position="1"/>
        <end position="63"/>
    </location>
</feature>
<keyword evidence="3" id="KW-1185">Reference proteome</keyword>
<dbReference type="AlphaFoldDB" id="A0A506Y7R6"/>
<feature type="compositionally biased region" description="Acidic residues" evidence="1">
    <location>
        <begin position="53"/>
        <end position="63"/>
    </location>
</feature>
<evidence type="ECO:0000313" key="2">
    <source>
        <dbReference type="EMBL" id="TPW78075.1"/>
    </source>
</evidence>
<proteinExistence type="predicted"/>
<protein>
    <submittedName>
        <fullName evidence="2">Uncharacterized protein</fullName>
    </submittedName>
</protein>
<evidence type="ECO:0000256" key="1">
    <source>
        <dbReference type="SAM" id="MobiDB-lite"/>
    </source>
</evidence>
<dbReference type="RefSeq" id="WP_141162599.1">
    <property type="nucleotide sequence ID" value="NZ_VHQG01000001.1"/>
</dbReference>
<feature type="compositionally biased region" description="Basic and acidic residues" evidence="1">
    <location>
        <begin position="24"/>
        <end position="37"/>
    </location>
</feature>
<dbReference type="Proteomes" id="UP000316252">
    <property type="component" value="Unassembled WGS sequence"/>
</dbReference>
<sequence>MSDQPAQNKPVMDGATDATAEQKGVGRAEQLDADRQLGHAPGRSASERAAAESDADELALEEH</sequence>
<dbReference type="OrthoDB" id="5121710at2"/>
<accession>A0A506Y7R6</accession>
<name>A0A506Y7R6_9MICO</name>